<name>A0A1I5BVR7_9HYPH</name>
<proteinExistence type="predicted"/>
<reference evidence="1 2" key="1">
    <citation type="submission" date="2016-10" db="EMBL/GenBank/DDBJ databases">
        <authorList>
            <person name="de Groot N.N."/>
        </authorList>
    </citation>
    <scope>NUCLEOTIDE SEQUENCE [LARGE SCALE GENOMIC DNA]</scope>
    <source>
        <strain evidence="1 2">CGMCC 1.9157</strain>
    </source>
</reference>
<dbReference type="AlphaFoldDB" id="A0A1I5BVR7"/>
<dbReference type="STRING" id="655353.SAMN04488056_10218"/>
<keyword evidence="2" id="KW-1185">Reference proteome</keyword>
<evidence type="ECO:0008006" key="3">
    <source>
        <dbReference type="Google" id="ProtNLM"/>
    </source>
</evidence>
<evidence type="ECO:0000313" key="1">
    <source>
        <dbReference type="EMBL" id="SFN78866.1"/>
    </source>
</evidence>
<dbReference type="Pfam" id="PF07920">
    <property type="entry name" value="DUF1684"/>
    <property type="match status" value="1"/>
</dbReference>
<dbReference type="InterPro" id="IPR012467">
    <property type="entry name" value="DUF1684"/>
</dbReference>
<gene>
    <name evidence="1" type="ORF">SAMN04488056_10218</name>
</gene>
<dbReference type="Proteomes" id="UP000199236">
    <property type="component" value="Unassembled WGS sequence"/>
</dbReference>
<dbReference type="OrthoDB" id="5493262at2"/>
<accession>A0A1I5BVR7</accession>
<dbReference type="EMBL" id="FOVR01000002">
    <property type="protein sequence ID" value="SFN78866.1"/>
    <property type="molecule type" value="Genomic_DNA"/>
</dbReference>
<protein>
    <recommendedName>
        <fullName evidence="3">DUF1684 domain-containing protein</fullName>
    </recommendedName>
</protein>
<dbReference type="RefSeq" id="WP_090069028.1">
    <property type="nucleotide sequence ID" value="NZ_FOVR01000002.1"/>
</dbReference>
<sequence length="260" mass="29271">MTVSSDFKAAHEAWFKTRMDKLTAENGWLNLVGRWWLTPGKLTIGKGLTNDIQLPVGPESLGTLTFNGDDTGLFEPTAGEAIALDRAAGTFSWECDRFLLEITVSNELRALRIRDKESEKRQQPVGIEFFPLDPALRITARWEKLPEPMDLTLDTIIGLPVKVPVTHVAKFEFAGHQMALLSTYGTADRPQFVIRDLTSMDDTYEKSRFIFGEEVTEDSVVIDFNRAINPPCAFTHHAVCPLPPRENLFPVRIEAGERRI</sequence>
<evidence type="ECO:0000313" key="2">
    <source>
        <dbReference type="Proteomes" id="UP000199236"/>
    </source>
</evidence>
<dbReference type="PANTHER" id="PTHR41913:SF1">
    <property type="entry name" value="DUF1684 DOMAIN-CONTAINING PROTEIN"/>
    <property type="match status" value="1"/>
</dbReference>
<organism evidence="1 2">
    <name type="scientific">Cohaesibacter marisflavi</name>
    <dbReference type="NCBI Taxonomy" id="655353"/>
    <lineage>
        <taxon>Bacteria</taxon>
        <taxon>Pseudomonadati</taxon>
        <taxon>Pseudomonadota</taxon>
        <taxon>Alphaproteobacteria</taxon>
        <taxon>Hyphomicrobiales</taxon>
        <taxon>Cohaesibacteraceae</taxon>
    </lineage>
</organism>
<dbReference type="PANTHER" id="PTHR41913">
    <property type="entry name" value="DUF1684 DOMAIN-CONTAINING PROTEIN"/>
    <property type="match status" value="1"/>
</dbReference>